<accession>A0A6C7E9S3</accession>
<dbReference type="GO" id="GO:0003824">
    <property type="term" value="F:catalytic activity"/>
    <property type="evidence" value="ECO:0007669"/>
    <property type="project" value="InterPro"/>
</dbReference>
<proteinExistence type="predicted"/>
<dbReference type="SUPFAM" id="SSF56219">
    <property type="entry name" value="DNase I-like"/>
    <property type="match status" value="1"/>
</dbReference>
<organism evidence="2 3">
    <name type="scientific">Ilumatobacter coccineus (strain NBRC 103263 / KCTC 29153 / YM16-304)</name>
    <dbReference type="NCBI Taxonomy" id="1313172"/>
    <lineage>
        <taxon>Bacteria</taxon>
        <taxon>Bacillati</taxon>
        <taxon>Actinomycetota</taxon>
        <taxon>Acidimicrobiia</taxon>
        <taxon>Acidimicrobiales</taxon>
        <taxon>Ilumatobacteraceae</taxon>
        <taxon>Ilumatobacter</taxon>
    </lineage>
</organism>
<protein>
    <recommendedName>
        <fullName evidence="1">Endonuclease/exonuclease/phosphatase domain-containing protein</fullName>
    </recommendedName>
</protein>
<dbReference type="GO" id="GO:0006506">
    <property type="term" value="P:GPI anchor biosynthetic process"/>
    <property type="evidence" value="ECO:0007669"/>
    <property type="project" value="TreeGrafter"/>
</dbReference>
<sequence length="250" mass="27577">MVRVETTGLEWAVLSWNVQGTKHTDLERVADVIRNESPDVVVLQEIRRSQATELAERLQMKFTWSFKHHVFSPFFRDRAEGAAILTPHALDAAAHTVISEATSRRSYKRRIAQWALVGRPDTSAYRIYNVHLSPHNRPDQRRLEAIRVAGLVAEHGDSPPAIVAGDFNDAGEPIVIATLPGIEHVPPPPTNPSDDPIACLDHVLVPAEARDVSVSVPAGGADWAELSDHLPVTVRFTLDWVQGGFAPPRP</sequence>
<dbReference type="EMBL" id="AP012057">
    <property type="protein sequence ID" value="BAN01969.1"/>
    <property type="molecule type" value="Genomic_DNA"/>
</dbReference>
<dbReference type="PANTHER" id="PTHR14859">
    <property type="entry name" value="CALCOFLUOR WHITE HYPERSENSITIVE PROTEIN PRECURSOR"/>
    <property type="match status" value="1"/>
</dbReference>
<evidence type="ECO:0000259" key="1">
    <source>
        <dbReference type="Pfam" id="PF03372"/>
    </source>
</evidence>
<gene>
    <name evidence="2" type="ORF">YM304_16550</name>
</gene>
<dbReference type="KEGG" id="aym:YM304_16550"/>
<dbReference type="GO" id="GO:0016020">
    <property type="term" value="C:membrane"/>
    <property type="evidence" value="ECO:0007669"/>
    <property type="project" value="GOC"/>
</dbReference>
<dbReference type="InterPro" id="IPR005135">
    <property type="entry name" value="Endo/exonuclease/phosphatase"/>
</dbReference>
<dbReference type="InterPro" id="IPR036691">
    <property type="entry name" value="Endo/exonu/phosph_ase_sf"/>
</dbReference>
<dbReference type="Pfam" id="PF03372">
    <property type="entry name" value="Exo_endo_phos"/>
    <property type="match status" value="1"/>
</dbReference>
<evidence type="ECO:0000313" key="2">
    <source>
        <dbReference type="EMBL" id="BAN01969.1"/>
    </source>
</evidence>
<dbReference type="AlphaFoldDB" id="A0A6C7E9S3"/>
<dbReference type="OrthoDB" id="155529at2"/>
<feature type="domain" description="Endonuclease/exonuclease/phosphatase" evidence="1">
    <location>
        <begin position="14"/>
        <end position="229"/>
    </location>
</feature>
<evidence type="ECO:0000313" key="3">
    <source>
        <dbReference type="Proteomes" id="UP000011863"/>
    </source>
</evidence>
<dbReference type="Proteomes" id="UP000011863">
    <property type="component" value="Chromosome"/>
</dbReference>
<keyword evidence="3" id="KW-1185">Reference proteome</keyword>
<name>A0A6C7E9S3_ILUCY</name>
<dbReference type="Gene3D" id="3.60.10.10">
    <property type="entry name" value="Endonuclease/exonuclease/phosphatase"/>
    <property type="match status" value="1"/>
</dbReference>
<dbReference type="PANTHER" id="PTHR14859:SF1">
    <property type="entry name" value="PGAP2-INTERACTING PROTEIN"/>
    <property type="match status" value="1"/>
</dbReference>
<reference evidence="2 3" key="1">
    <citation type="journal article" date="2013" name="Int. J. Syst. Evol. Microbiol.">
        <title>Ilumatobacter nonamiense sp. nov. and Ilumatobacter coccineum sp. nov., isolated from seashore sand.</title>
        <authorList>
            <person name="Matsumoto A."/>
            <person name="Kasai H."/>
            <person name="Matsuo Y."/>
            <person name="Shizuri Y."/>
            <person name="Ichikawa N."/>
            <person name="Fujita N."/>
            <person name="Omura S."/>
            <person name="Takahashi Y."/>
        </authorList>
    </citation>
    <scope>NUCLEOTIDE SEQUENCE [LARGE SCALE GENOMIC DNA]</scope>
    <source>
        <strain evidence="3">NBRC 103263 / KCTC 29153 / YM16-304</strain>
    </source>
</reference>
<dbReference type="InterPro" id="IPR051916">
    <property type="entry name" value="GPI-anchor_lipid_remodeler"/>
</dbReference>